<dbReference type="Pfam" id="PF13640">
    <property type="entry name" value="2OG-FeII_Oxy_3"/>
    <property type="match status" value="1"/>
</dbReference>
<keyword evidence="5" id="KW-0408">Iron</keyword>
<proteinExistence type="predicted"/>
<dbReference type="RefSeq" id="YP_010669492.1">
    <property type="nucleotide sequence ID" value="NC_070961.1"/>
</dbReference>
<dbReference type="InterPro" id="IPR006620">
    <property type="entry name" value="Pro_4_hyd_alph"/>
</dbReference>
<dbReference type="InterPro" id="IPR005123">
    <property type="entry name" value="Oxoglu/Fe-dep_dioxygenase_dom"/>
</dbReference>
<dbReference type="InterPro" id="IPR044862">
    <property type="entry name" value="Pro_4_hyd_alph_FE2OG_OXY"/>
</dbReference>
<feature type="domain" description="Fe2OG dioxygenase" evidence="6">
    <location>
        <begin position="88"/>
        <end position="179"/>
    </location>
</feature>
<keyword evidence="8" id="KW-1185">Reference proteome</keyword>
<evidence type="ECO:0000313" key="7">
    <source>
        <dbReference type="EMBL" id="QPB08076.1"/>
    </source>
</evidence>
<organism evidence="7 8">
    <name type="scientific">Synechococcus phage S-H9-1</name>
    <dbReference type="NCBI Taxonomy" id="2783674"/>
    <lineage>
        <taxon>Viruses</taxon>
        <taxon>Duplodnaviria</taxon>
        <taxon>Heunggongvirae</taxon>
        <taxon>Uroviricota</taxon>
        <taxon>Caudoviricetes</taxon>
        <taxon>Pantevenvirales</taxon>
        <taxon>Kyanoviridae</taxon>
        <taxon>Scyllavirus</taxon>
        <taxon>Scyllavirus aitchnine</taxon>
    </lineage>
</organism>
<dbReference type="PANTHER" id="PTHR10869:SF246">
    <property type="entry name" value="TRANSMEMBRANE PROLYL 4-HYDROXYLASE"/>
    <property type="match status" value="1"/>
</dbReference>
<dbReference type="GO" id="GO:0031418">
    <property type="term" value="F:L-ascorbic acid binding"/>
    <property type="evidence" value="ECO:0007669"/>
    <property type="project" value="InterPro"/>
</dbReference>
<evidence type="ECO:0000256" key="1">
    <source>
        <dbReference type="ARBA" id="ARBA00001961"/>
    </source>
</evidence>
<comment type="cofactor">
    <cofactor evidence="1">
        <name>L-ascorbate</name>
        <dbReference type="ChEBI" id="CHEBI:38290"/>
    </cofactor>
</comment>
<evidence type="ECO:0000259" key="6">
    <source>
        <dbReference type="PROSITE" id="PS51471"/>
    </source>
</evidence>
<dbReference type="SMART" id="SM00702">
    <property type="entry name" value="P4Hc"/>
    <property type="match status" value="1"/>
</dbReference>
<evidence type="ECO:0000256" key="4">
    <source>
        <dbReference type="ARBA" id="ARBA00023002"/>
    </source>
</evidence>
<keyword evidence="3" id="KW-0223">Dioxygenase</keyword>
<dbReference type="GO" id="GO:0005506">
    <property type="term" value="F:iron ion binding"/>
    <property type="evidence" value="ECO:0007669"/>
    <property type="project" value="InterPro"/>
</dbReference>
<dbReference type="EMBL" id="MW117966">
    <property type="protein sequence ID" value="QPB08076.1"/>
    <property type="molecule type" value="Genomic_DNA"/>
</dbReference>
<dbReference type="Gene3D" id="2.60.120.620">
    <property type="entry name" value="q2cbj1_9rhob like domain"/>
    <property type="match status" value="1"/>
</dbReference>
<name>A0A873WFE6_9CAUD</name>
<keyword evidence="2" id="KW-0479">Metal-binding</keyword>
<protein>
    <submittedName>
        <fullName evidence="7">2OG-Fe(II) oxygenase</fullName>
    </submittedName>
</protein>
<dbReference type="GeneID" id="77945675"/>
<dbReference type="PROSITE" id="PS51471">
    <property type="entry name" value="FE2OG_OXY"/>
    <property type="match status" value="1"/>
</dbReference>
<evidence type="ECO:0000256" key="5">
    <source>
        <dbReference type="ARBA" id="ARBA00023004"/>
    </source>
</evidence>
<evidence type="ECO:0000256" key="3">
    <source>
        <dbReference type="ARBA" id="ARBA00022964"/>
    </source>
</evidence>
<dbReference type="PANTHER" id="PTHR10869">
    <property type="entry name" value="PROLYL 4-HYDROXYLASE ALPHA SUBUNIT"/>
    <property type="match status" value="1"/>
</dbReference>
<accession>A0A873WFE6</accession>
<keyword evidence="4" id="KW-0560">Oxidoreductase</keyword>
<dbReference type="Proteomes" id="UP000663288">
    <property type="component" value="Segment"/>
</dbReference>
<dbReference type="KEGG" id="vg:77945675"/>
<sequence>MYQLIEYIQIYSNVLTSDDLDLIMSESKESSEWQEARIASSNGGVEDDGQRKSGLLKVTSDYKFYQLLHDKNEYVAEKYCDKFPACRLWMSYGHEILRYDTGGFFKIHTDHYAGQPRTMSMIYLLNDNYGGGEISFFQGDYSIKPQAGSCVVFPSNFMYPHEIKEVTSGTRYSIVSWSV</sequence>
<evidence type="ECO:0000256" key="2">
    <source>
        <dbReference type="ARBA" id="ARBA00022723"/>
    </source>
</evidence>
<reference evidence="7" key="1">
    <citation type="submission" date="2020-10" db="EMBL/GenBank/DDBJ databases">
        <title>The Isolation and Genome Sequence of a Novel Cyanophage S-H9-1 from the Yellow Sea, China.</title>
        <authorList>
            <person name="Jiang T."/>
        </authorList>
    </citation>
    <scope>NUCLEOTIDE SEQUENCE</scope>
</reference>
<dbReference type="GO" id="GO:0004656">
    <property type="term" value="F:procollagen-proline 4-dioxygenase activity"/>
    <property type="evidence" value="ECO:0007669"/>
    <property type="project" value="TreeGrafter"/>
</dbReference>
<evidence type="ECO:0000313" key="8">
    <source>
        <dbReference type="Proteomes" id="UP000663288"/>
    </source>
</evidence>
<dbReference type="InterPro" id="IPR045054">
    <property type="entry name" value="P4HA-like"/>
</dbReference>